<organism evidence="2 3">
    <name type="scientific">Pelomicrobium methylotrophicum</name>
    <dbReference type="NCBI Taxonomy" id="2602750"/>
    <lineage>
        <taxon>Bacteria</taxon>
        <taxon>Pseudomonadati</taxon>
        <taxon>Pseudomonadota</taxon>
        <taxon>Hydrogenophilia</taxon>
        <taxon>Hydrogenophilia incertae sedis</taxon>
        <taxon>Pelomicrobium</taxon>
    </lineage>
</organism>
<dbReference type="InParanoid" id="A0A5C7EYT4"/>
<dbReference type="Proteomes" id="UP000321201">
    <property type="component" value="Unassembled WGS sequence"/>
</dbReference>
<proteinExistence type="predicted"/>
<dbReference type="RefSeq" id="WP_147799451.1">
    <property type="nucleotide sequence ID" value="NZ_VPFL01000007.1"/>
</dbReference>
<dbReference type="AlphaFoldDB" id="A0A5C7EYT4"/>
<evidence type="ECO:0000313" key="3">
    <source>
        <dbReference type="Proteomes" id="UP000321201"/>
    </source>
</evidence>
<evidence type="ECO:0000313" key="2">
    <source>
        <dbReference type="EMBL" id="TXF12252.1"/>
    </source>
</evidence>
<comment type="caution">
    <text evidence="2">The sequence shown here is derived from an EMBL/GenBank/DDBJ whole genome shotgun (WGS) entry which is preliminary data.</text>
</comment>
<dbReference type="EMBL" id="VPFL01000007">
    <property type="protein sequence ID" value="TXF12252.1"/>
    <property type="molecule type" value="Genomic_DNA"/>
</dbReference>
<feature type="signal peptide" evidence="1">
    <location>
        <begin position="1"/>
        <end position="28"/>
    </location>
</feature>
<evidence type="ECO:0000256" key="1">
    <source>
        <dbReference type="SAM" id="SignalP"/>
    </source>
</evidence>
<accession>A0A5C7EYT4</accession>
<gene>
    <name evidence="2" type="ORF">FR698_06890</name>
</gene>
<keyword evidence="1" id="KW-0732">Signal</keyword>
<sequence>MQGIRKFTLLSSALALAAGLGLPAAAQAGDDGDEGHAVHAYDHKHHRKHHHPPYGWVPPGHRYYHYHPYAPPSVIYRSYKEYHYYDYPRYHDRHGGDFTIIWRGSF</sequence>
<protein>
    <submittedName>
        <fullName evidence="2">Uncharacterized protein</fullName>
    </submittedName>
</protein>
<reference evidence="2 3" key="1">
    <citation type="submission" date="2019-08" db="EMBL/GenBank/DDBJ databases">
        <title>Pelomicrobium methylotrophicum gen. nov., sp. nov. a moderately thermophilic, facultatively anaerobic, lithoautotrophic and methylotrophic bacterium isolated from a terrestrial mud volcano.</title>
        <authorList>
            <person name="Slobodkina G.B."/>
            <person name="Merkel A.Y."/>
            <person name="Slobodkin A.I."/>
        </authorList>
    </citation>
    <scope>NUCLEOTIDE SEQUENCE [LARGE SCALE GENOMIC DNA]</scope>
    <source>
        <strain evidence="2 3">SM250</strain>
    </source>
</reference>
<name>A0A5C7EYT4_9PROT</name>
<keyword evidence="3" id="KW-1185">Reference proteome</keyword>
<feature type="chain" id="PRO_5022910219" evidence="1">
    <location>
        <begin position="29"/>
        <end position="106"/>
    </location>
</feature>